<reference evidence="1" key="1">
    <citation type="journal article" date="2020" name="Nature">
        <title>Giant virus diversity and host interactions through global metagenomics.</title>
        <authorList>
            <person name="Schulz F."/>
            <person name="Roux S."/>
            <person name="Paez-Espino D."/>
            <person name="Jungbluth S."/>
            <person name="Walsh D.A."/>
            <person name="Denef V.J."/>
            <person name="McMahon K.D."/>
            <person name="Konstantinidis K.T."/>
            <person name="Eloe-Fadrosh E.A."/>
            <person name="Kyrpides N.C."/>
            <person name="Woyke T."/>
        </authorList>
    </citation>
    <scope>NUCLEOTIDE SEQUENCE</scope>
    <source>
        <strain evidence="1">GVMAG-M-3300023179-91</strain>
    </source>
</reference>
<name>A0A6C0HCX2_9ZZZZ</name>
<dbReference type="AlphaFoldDB" id="A0A6C0HCX2"/>
<evidence type="ECO:0008006" key="2">
    <source>
        <dbReference type="Google" id="ProtNLM"/>
    </source>
</evidence>
<organism evidence="1">
    <name type="scientific">viral metagenome</name>
    <dbReference type="NCBI Taxonomy" id="1070528"/>
    <lineage>
        <taxon>unclassified sequences</taxon>
        <taxon>metagenomes</taxon>
        <taxon>organismal metagenomes</taxon>
    </lineage>
</organism>
<proteinExistence type="predicted"/>
<accession>A0A6C0HCX2</accession>
<dbReference type="EMBL" id="MN739929">
    <property type="protein sequence ID" value="QHT78207.1"/>
    <property type="molecule type" value="Genomic_DNA"/>
</dbReference>
<evidence type="ECO:0000313" key="1">
    <source>
        <dbReference type="EMBL" id="QHT78207.1"/>
    </source>
</evidence>
<protein>
    <recommendedName>
        <fullName evidence="2">Nudix hydrolase domain-containing protein</fullName>
    </recommendedName>
</protein>
<sequence length="307" mass="35421">MGSNQSAFTKYFYNLGRALCGKYQELPSTLNGEEYEYNGVILNAAYPHIEPYLKAVNDSPKYRFWVDQFREQNTIDLMRFTLTDTPNFFGPPIPERLGFFKGHGKAFEAGTDVAIPSNIAFCRGECDACLVIASVDLRQPDGSFIKKMMIPLAEQARFASGGYRIEAMAGMRDANTRAFKGPIVAEMEQEFGIKITEDDPRLKRLPGKKSWPSAGGCDEAIYSWYFEVDIDEDKYNEMRTRTYGEDENEKIRIRFFDWDTIDDTLNEIGDYKASDMVRRYRHMKQNTEHTNLTVNEIDYENYSDCDY</sequence>
<dbReference type="Gene3D" id="3.90.79.10">
    <property type="entry name" value="Nucleoside Triphosphate Pyrophosphohydrolase"/>
    <property type="match status" value="1"/>
</dbReference>